<evidence type="ECO:0000313" key="2">
    <source>
        <dbReference type="Proteomes" id="UP001165090"/>
    </source>
</evidence>
<keyword evidence="2" id="KW-1185">Reference proteome</keyword>
<evidence type="ECO:0000313" key="1">
    <source>
        <dbReference type="EMBL" id="GLI60615.1"/>
    </source>
</evidence>
<dbReference type="Proteomes" id="UP001165090">
    <property type="component" value="Unassembled WGS sequence"/>
</dbReference>
<proteinExistence type="predicted"/>
<sequence>PIIDIRKRELNSSIPASVIVIANFLQRCSLIQVTWLVQEHYMFCLPWVLSARTLGSALSQGGFAVAGKPSWSTRSYATQGEETQRAFRRPMRYGSKLSVRDPGRFQRMKAILGYPDDTSPGKVARVMISMLQTMKYLMSGVKNWFYFRAWLAIKL</sequence>
<feature type="non-terminal residue" evidence="1">
    <location>
        <position position="1"/>
    </location>
</feature>
<dbReference type="EMBL" id="BSDZ01000008">
    <property type="protein sequence ID" value="GLI60615.1"/>
    <property type="molecule type" value="Genomic_DNA"/>
</dbReference>
<reference evidence="1 2" key="1">
    <citation type="journal article" date="2023" name="IScience">
        <title>Expanded male sex-determining region conserved during the evolution of homothallism in the green alga Volvox.</title>
        <authorList>
            <person name="Yamamoto K."/>
            <person name="Matsuzaki R."/>
            <person name="Mahakham W."/>
            <person name="Heman W."/>
            <person name="Sekimoto H."/>
            <person name="Kawachi M."/>
            <person name="Minakuchi Y."/>
            <person name="Toyoda A."/>
            <person name="Nozaki H."/>
        </authorList>
    </citation>
    <scope>NUCLEOTIDE SEQUENCE [LARGE SCALE GENOMIC DNA]</scope>
    <source>
        <strain evidence="1 2">NIES-4468</strain>
    </source>
</reference>
<protein>
    <submittedName>
        <fullName evidence="1">Uncharacterized protein</fullName>
    </submittedName>
</protein>
<accession>A0ABQ5RSN3</accession>
<gene>
    <name evidence="1" type="ORF">VaNZ11_002765</name>
</gene>
<name>A0ABQ5RSN3_9CHLO</name>
<organism evidence="1 2">
    <name type="scientific">Volvox africanus</name>
    <dbReference type="NCBI Taxonomy" id="51714"/>
    <lineage>
        <taxon>Eukaryota</taxon>
        <taxon>Viridiplantae</taxon>
        <taxon>Chlorophyta</taxon>
        <taxon>core chlorophytes</taxon>
        <taxon>Chlorophyceae</taxon>
        <taxon>CS clade</taxon>
        <taxon>Chlamydomonadales</taxon>
        <taxon>Volvocaceae</taxon>
        <taxon>Volvox</taxon>
    </lineage>
</organism>
<comment type="caution">
    <text evidence="1">The sequence shown here is derived from an EMBL/GenBank/DDBJ whole genome shotgun (WGS) entry which is preliminary data.</text>
</comment>